<reference evidence="2 3" key="1">
    <citation type="submission" date="2024-01" db="EMBL/GenBank/DDBJ databases">
        <title>The complete chloroplast genome sequence of Lithospermum erythrorhizon: insights into the phylogenetic relationship among Boraginaceae species and the maternal lineages of purple gromwells.</title>
        <authorList>
            <person name="Okada T."/>
            <person name="Watanabe K."/>
        </authorList>
    </citation>
    <scope>NUCLEOTIDE SEQUENCE [LARGE SCALE GENOMIC DNA]</scope>
</reference>
<feature type="region of interest" description="Disordered" evidence="1">
    <location>
        <begin position="1"/>
        <end position="33"/>
    </location>
</feature>
<keyword evidence="3" id="KW-1185">Reference proteome</keyword>
<proteinExistence type="predicted"/>
<dbReference type="PANTHER" id="PTHR35291:SF3">
    <property type="entry name" value="PROTEIN SHROOM-LIKE"/>
    <property type="match status" value="1"/>
</dbReference>
<accession>A0AAV3PBE0</accession>
<dbReference type="PANTHER" id="PTHR35291">
    <property type="entry name" value="PROTEIN SHROOM-LIKE"/>
    <property type="match status" value="1"/>
</dbReference>
<gene>
    <name evidence="2" type="ORF">LIER_08221</name>
</gene>
<protein>
    <submittedName>
        <fullName evidence="2">Uncharacterized protein</fullName>
    </submittedName>
</protein>
<dbReference type="AlphaFoldDB" id="A0AAV3PBE0"/>
<name>A0AAV3PBE0_LITER</name>
<dbReference type="Proteomes" id="UP001454036">
    <property type="component" value="Unassembled WGS sequence"/>
</dbReference>
<evidence type="ECO:0000256" key="1">
    <source>
        <dbReference type="SAM" id="MobiDB-lite"/>
    </source>
</evidence>
<evidence type="ECO:0000313" key="2">
    <source>
        <dbReference type="EMBL" id="GAA0148909.1"/>
    </source>
</evidence>
<evidence type="ECO:0000313" key="3">
    <source>
        <dbReference type="Proteomes" id="UP001454036"/>
    </source>
</evidence>
<organism evidence="2 3">
    <name type="scientific">Lithospermum erythrorhizon</name>
    <name type="common">Purple gromwell</name>
    <name type="synonym">Lithospermum officinale var. erythrorhizon</name>
    <dbReference type="NCBI Taxonomy" id="34254"/>
    <lineage>
        <taxon>Eukaryota</taxon>
        <taxon>Viridiplantae</taxon>
        <taxon>Streptophyta</taxon>
        <taxon>Embryophyta</taxon>
        <taxon>Tracheophyta</taxon>
        <taxon>Spermatophyta</taxon>
        <taxon>Magnoliopsida</taxon>
        <taxon>eudicotyledons</taxon>
        <taxon>Gunneridae</taxon>
        <taxon>Pentapetalae</taxon>
        <taxon>asterids</taxon>
        <taxon>lamiids</taxon>
        <taxon>Boraginales</taxon>
        <taxon>Boraginaceae</taxon>
        <taxon>Boraginoideae</taxon>
        <taxon>Lithospermeae</taxon>
        <taxon>Lithospermum</taxon>
    </lineage>
</organism>
<dbReference type="EMBL" id="BAABME010001319">
    <property type="protein sequence ID" value="GAA0148909.1"/>
    <property type="molecule type" value="Genomic_DNA"/>
</dbReference>
<comment type="caution">
    <text evidence="2">The sequence shown here is derived from an EMBL/GenBank/DDBJ whole genome shotgun (WGS) entry which is preliminary data.</text>
</comment>
<sequence>MFRSFSARPSHRGYEELIDGHDETTSSTNHGSKLSRVASVHAKIFSPSRKVPLDKIIDRPSSNLADKHAKKAIKVHPIFSLFGTSKKSKKATARPEFQRYINYLKEGGMVPKVKESL</sequence>
<feature type="compositionally biased region" description="Basic and acidic residues" evidence="1">
    <location>
        <begin position="12"/>
        <end position="24"/>
    </location>
</feature>